<proteinExistence type="predicted"/>
<gene>
    <name evidence="1" type="ORF">SDC9_191765</name>
</gene>
<accession>A0A645I723</accession>
<evidence type="ECO:0000313" key="1">
    <source>
        <dbReference type="EMBL" id="MPN44204.1"/>
    </source>
</evidence>
<reference evidence="1" key="1">
    <citation type="submission" date="2019-08" db="EMBL/GenBank/DDBJ databases">
        <authorList>
            <person name="Kucharzyk K."/>
            <person name="Murdoch R.W."/>
            <person name="Higgins S."/>
            <person name="Loffler F."/>
        </authorList>
    </citation>
    <scope>NUCLEOTIDE SEQUENCE</scope>
</reference>
<name>A0A645I723_9ZZZZ</name>
<protein>
    <submittedName>
        <fullName evidence="1">Uncharacterized protein</fullName>
    </submittedName>
</protein>
<dbReference type="EMBL" id="VSSQ01103152">
    <property type="protein sequence ID" value="MPN44204.1"/>
    <property type="molecule type" value="Genomic_DNA"/>
</dbReference>
<dbReference type="AlphaFoldDB" id="A0A645I723"/>
<organism evidence="1">
    <name type="scientific">bioreactor metagenome</name>
    <dbReference type="NCBI Taxonomy" id="1076179"/>
    <lineage>
        <taxon>unclassified sequences</taxon>
        <taxon>metagenomes</taxon>
        <taxon>ecological metagenomes</taxon>
    </lineage>
</organism>
<sequence length="47" mass="4871">MPSIIALAITIIASAQGVGTPAILPIDEIATKEQGISSITYLVFKDV</sequence>
<comment type="caution">
    <text evidence="1">The sequence shown here is derived from an EMBL/GenBank/DDBJ whole genome shotgun (WGS) entry which is preliminary data.</text>
</comment>